<feature type="chain" id="PRO_5018789511" description="DUF481 domain-containing protein" evidence="1">
    <location>
        <begin position="19"/>
        <end position="289"/>
    </location>
</feature>
<dbReference type="AlphaFoldDB" id="A0A3S3T047"/>
<evidence type="ECO:0000256" key="1">
    <source>
        <dbReference type="SAM" id="SignalP"/>
    </source>
</evidence>
<gene>
    <name evidence="2" type="ORF">EOD40_02680</name>
</gene>
<evidence type="ECO:0000313" key="2">
    <source>
        <dbReference type="EMBL" id="RVT80035.1"/>
    </source>
</evidence>
<evidence type="ECO:0008006" key="4">
    <source>
        <dbReference type="Google" id="ProtNLM"/>
    </source>
</evidence>
<dbReference type="RefSeq" id="WP_128193347.1">
    <property type="nucleotide sequence ID" value="NZ_SACJ01000001.1"/>
</dbReference>
<dbReference type="OrthoDB" id="1115642at2"/>
<keyword evidence="3" id="KW-1185">Reference proteome</keyword>
<reference evidence="2 3" key="1">
    <citation type="submission" date="2019-01" db="EMBL/GenBank/DDBJ databases">
        <authorList>
            <person name="Chen W.-M."/>
        </authorList>
    </citation>
    <scope>NUCLEOTIDE SEQUENCE [LARGE SCALE GENOMIC DNA]</scope>
    <source>
        <strain evidence="2 3">BBQ-12</strain>
    </source>
</reference>
<keyword evidence="1" id="KW-0732">Signal</keyword>
<name>A0A3S3T047_9FLAO</name>
<accession>A0A3S3T047</accession>
<dbReference type="Proteomes" id="UP000285211">
    <property type="component" value="Unassembled WGS sequence"/>
</dbReference>
<organism evidence="2 3">
    <name type="scientific">Flavobacterium sufflavum</name>
    <dbReference type="NCBI Taxonomy" id="1921138"/>
    <lineage>
        <taxon>Bacteria</taxon>
        <taxon>Pseudomonadati</taxon>
        <taxon>Bacteroidota</taxon>
        <taxon>Flavobacteriia</taxon>
        <taxon>Flavobacteriales</taxon>
        <taxon>Flavobacteriaceae</taxon>
        <taxon>Flavobacterium</taxon>
    </lineage>
</organism>
<proteinExistence type="predicted"/>
<evidence type="ECO:0000313" key="3">
    <source>
        <dbReference type="Proteomes" id="UP000285211"/>
    </source>
</evidence>
<feature type="signal peptide" evidence="1">
    <location>
        <begin position="1"/>
        <end position="18"/>
    </location>
</feature>
<sequence>MKKLFLLALILFALKAQAQEVSPKEQETDEIIDDLLEKNEDIDALIKSISKFQFLYLSMNYNNKTYFSGRDIGVNQYNLTPKISYLHSCGIFASLSGIYYSSFNPKWDLTTATFGFGKNFGKQKTWRYSTSYTRYFYNNSLNNPYSNVLNAALAIHNKKRNIGTQLSVSYLFGNENGLQIASTNYALLHIIKTKKTQLDLKPQLNIVAGNQTTELARTFFNNGFPITVYTTNSTFDLINTQVNLPLELNYKSFDFELGYNINFPNALKGESNLKNTDYFNFSMAYLINL</sequence>
<protein>
    <recommendedName>
        <fullName evidence="4">DUF481 domain-containing protein</fullName>
    </recommendedName>
</protein>
<comment type="caution">
    <text evidence="2">The sequence shown here is derived from an EMBL/GenBank/DDBJ whole genome shotgun (WGS) entry which is preliminary data.</text>
</comment>
<dbReference type="EMBL" id="SACJ01000001">
    <property type="protein sequence ID" value="RVT80035.1"/>
    <property type="molecule type" value="Genomic_DNA"/>
</dbReference>